<reference evidence="1" key="1">
    <citation type="submission" date="2019-12" db="EMBL/GenBank/DDBJ databases">
        <title>Genome sequencing and annotation of Brassica cretica.</title>
        <authorList>
            <person name="Studholme D.J."/>
            <person name="Sarris P."/>
        </authorList>
    </citation>
    <scope>NUCLEOTIDE SEQUENCE</scope>
    <source>
        <strain evidence="1">PFS-109/04</strain>
        <tissue evidence="1">Leaf</tissue>
    </source>
</reference>
<name>A0A8S9NL62_BRACR</name>
<comment type="caution">
    <text evidence="1">The sequence shown here is derived from an EMBL/GenBank/DDBJ whole genome shotgun (WGS) entry which is preliminary data.</text>
</comment>
<protein>
    <submittedName>
        <fullName evidence="1">Uncharacterized protein</fullName>
    </submittedName>
</protein>
<evidence type="ECO:0000313" key="1">
    <source>
        <dbReference type="EMBL" id="KAF3503306.1"/>
    </source>
</evidence>
<dbReference type="EMBL" id="QGKX02001621">
    <property type="protein sequence ID" value="KAF3503306.1"/>
    <property type="molecule type" value="Genomic_DNA"/>
</dbReference>
<proteinExistence type="predicted"/>
<accession>A0A8S9NL62</accession>
<dbReference type="AlphaFoldDB" id="A0A8S9NL62"/>
<organism evidence="1 2">
    <name type="scientific">Brassica cretica</name>
    <name type="common">Mustard</name>
    <dbReference type="NCBI Taxonomy" id="69181"/>
    <lineage>
        <taxon>Eukaryota</taxon>
        <taxon>Viridiplantae</taxon>
        <taxon>Streptophyta</taxon>
        <taxon>Embryophyta</taxon>
        <taxon>Tracheophyta</taxon>
        <taxon>Spermatophyta</taxon>
        <taxon>Magnoliopsida</taxon>
        <taxon>eudicotyledons</taxon>
        <taxon>Gunneridae</taxon>
        <taxon>Pentapetalae</taxon>
        <taxon>rosids</taxon>
        <taxon>malvids</taxon>
        <taxon>Brassicales</taxon>
        <taxon>Brassicaceae</taxon>
        <taxon>Brassiceae</taxon>
        <taxon>Brassica</taxon>
    </lineage>
</organism>
<evidence type="ECO:0000313" key="2">
    <source>
        <dbReference type="Proteomes" id="UP000712600"/>
    </source>
</evidence>
<dbReference type="Proteomes" id="UP000712600">
    <property type="component" value="Unassembled WGS sequence"/>
</dbReference>
<gene>
    <name evidence="1" type="ORF">F2Q69_00041157</name>
</gene>
<sequence>MCCFRGLRPLILDSSNQDCHLDFFCLPGPRFSSGGKHVCSSTCCPTQGYIFSEYPANRKSFEYTGHTSVEICKPADVPAAIA</sequence>